<feature type="compositionally biased region" description="Basic and acidic residues" evidence="1">
    <location>
        <begin position="308"/>
        <end position="324"/>
    </location>
</feature>
<feature type="compositionally biased region" description="Basic and acidic residues" evidence="1">
    <location>
        <begin position="260"/>
        <end position="272"/>
    </location>
</feature>
<reference evidence="3" key="1">
    <citation type="submission" date="2015-12" db="EMBL/GenBank/DDBJ databases">
        <title>De novo transcriptome assembly of four potential Pierce s Disease insect vectors from Arizona vineyards.</title>
        <authorList>
            <person name="Tassone E.E."/>
        </authorList>
    </citation>
    <scope>NUCLEOTIDE SEQUENCE</scope>
</reference>
<evidence type="ECO:0000313" key="3">
    <source>
        <dbReference type="EMBL" id="JAS36932.1"/>
    </source>
</evidence>
<evidence type="ECO:0000256" key="2">
    <source>
        <dbReference type="SAM" id="Phobius"/>
    </source>
</evidence>
<evidence type="ECO:0000256" key="1">
    <source>
        <dbReference type="SAM" id="MobiDB-lite"/>
    </source>
</evidence>
<gene>
    <name evidence="3" type="ORF">g.24011</name>
</gene>
<proteinExistence type="predicted"/>
<feature type="non-terminal residue" evidence="3">
    <location>
        <position position="1"/>
    </location>
</feature>
<keyword evidence="2" id="KW-1133">Transmembrane helix</keyword>
<feature type="transmembrane region" description="Helical" evidence="2">
    <location>
        <begin position="7"/>
        <end position="29"/>
    </location>
</feature>
<sequence length="324" mass="38138">ITCHFNMVYRGILCCMGFCLLTIAIQMVGDMVEATSKPKFKTSPWKIEGWSPKKIEEWKPARVYPRHGTKPIPVYVTPKRATPNNIVKDFLEVELERLPWNKNENPNRKQNERKTEVFEIESFVTEEKERAPNMENEKSQKHNRNSQEKKKEFERNPRKIDEWLQQMLDEGAQENVNKISQTPHYKKTKDEIIYDNMLVGLIVAARESEIEKRNKAKREMKKGLAHGNHELEHNLPTSHEKVKNKRHAQEKGIKPKKQDKKNNREKIEEDMPAKVTKKNNQAKTVNEESNQAGKVDTKNNQKINTRKNLGEEVESKWYKREKKS</sequence>
<protein>
    <submittedName>
        <fullName evidence="3">Uncharacterized protein</fullName>
    </submittedName>
</protein>
<accession>A0A1B6EG64</accession>
<feature type="compositionally biased region" description="Basic and acidic residues" evidence="1">
    <location>
        <begin position="125"/>
        <end position="158"/>
    </location>
</feature>
<keyword evidence="2" id="KW-0812">Transmembrane</keyword>
<name>A0A1B6EG64_9HEMI</name>
<feature type="region of interest" description="Disordered" evidence="1">
    <location>
        <begin position="123"/>
        <end position="158"/>
    </location>
</feature>
<feature type="region of interest" description="Disordered" evidence="1">
    <location>
        <begin position="225"/>
        <end position="324"/>
    </location>
</feature>
<organism evidence="3">
    <name type="scientific">Clastoptera arizonana</name>
    <name type="common">Arizona spittle bug</name>
    <dbReference type="NCBI Taxonomy" id="38151"/>
    <lineage>
        <taxon>Eukaryota</taxon>
        <taxon>Metazoa</taxon>
        <taxon>Ecdysozoa</taxon>
        <taxon>Arthropoda</taxon>
        <taxon>Hexapoda</taxon>
        <taxon>Insecta</taxon>
        <taxon>Pterygota</taxon>
        <taxon>Neoptera</taxon>
        <taxon>Paraneoptera</taxon>
        <taxon>Hemiptera</taxon>
        <taxon>Auchenorrhyncha</taxon>
        <taxon>Cercopoidea</taxon>
        <taxon>Clastopteridae</taxon>
        <taxon>Clastoptera</taxon>
    </lineage>
</organism>
<keyword evidence="2" id="KW-0472">Membrane</keyword>
<dbReference type="EMBL" id="GEDC01000366">
    <property type="protein sequence ID" value="JAS36932.1"/>
    <property type="molecule type" value="Transcribed_RNA"/>
</dbReference>
<dbReference type="AlphaFoldDB" id="A0A1B6EG64"/>
<feature type="compositionally biased region" description="Polar residues" evidence="1">
    <location>
        <begin position="278"/>
        <end position="307"/>
    </location>
</feature>
<feature type="compositionally biased region" description="Basic and acidic residues" evidence="1">
    <location>
        <begin position="227"/>
        <end position="253"/>
    </location>
</feature>